<keyword evidence="11" id="KW-0175">Coiled coil</keyword>
<dbReference type="GO" id="GO:0003684">
    <property type="term" value="F:damaged DNA binding"/>
    <property type="evidence" value="ECO:0007669"/>
    <property type="project" value="UniProtKB-UniRule"/>
</dbReference>
<reference evidence="13" key="1">
    <citation type="submission" date="2019-11" db="EMBL/GenBank/DDBJ databases">
        <authorList>
            <person name="Feng L."/>
        </authorList>
    </citation>
    <scope>NUCLEOTIDE SEQUENCE</scope>
    <source>
        <strain evidence="13">AvaginalisLFYP127</strain>
    </source>
</reference>
<dbReference type="SUPFAM" id="SSF53150">
    <property type="entry name" value="DNA repair protein MutS, domain II"/>
    <property type="match status" value="1"/>
</dbReference>
<dbReference type="Gene3D" id="3.30.420.110">
    <property type="entry name" value="MutS, connector domain"/>
    <property type="match status" value="1"/>
</dbReference>
<dbReference type="GO" id="GO:0140664">
    <property type="term" value="F:ATP-dependent DNA damage sensor activity"/>
    <property type="evidence" value="ECO:0007669"/>
    <property type="project" value="InterPro"/>
</dbReference>
<accession>A0A6N2U7T4</accession>
<dbReference type="NCBIfam" id="NF003810">
    <property type="entry name" value="PRK05399.1"/>
    <property type="match status" value="1"/>
</dbReference>
<sequence length="869" mass="99455">MNSDFKYDKLTPMLRHYVDVKKNFEDSLLLYRVGDFYEAFFDDAIIISKNLQLALTGKECGHDKRAPMCGVPHHVIDTYINKLVQNGFKIALCDQVEDPKMAKGLVKRAITRVISPGTIIDLESLDKKENNFLLSIYENKYGIGACFSDISTGKLMAFEIRNNQSISANKLIDEIEKISPSEIIINSNFSNKKVLKYLNLNKEILINKIDDSKDYESLSENVYKNLGVENFKKIENMRISLIAISNLLDYIYSYHKEKLAHINDIEILDIASYMQLDANTRRNLELHSNIDKKGKDNSLFKLIDKADTVMGSRLLNMWLERPLIEKEKIDKRLDLVEFFFLNPDLSNKVSYFLDDIFDLERIIGKISYQRANARDFISLKISIRNIPEFKKFLAGLDNKDIISFSKNLPDVSNIYDILDKSIVDDPPVLITEGEIIKEGFNDDLDKLKKDSLSAENDLIAYENEQKEKTGINKLKINYNKNNGYSIEITKSNLDLVPDTYVRKQTLINRERYTTERLEELSNLILGSSDRINNLEYEIFCQIREFILDNTKKLQYLSKLISIIDSINALSKLARENNYCKPKITTDNIIKIKNGRHPVIEKKLKENEFISNDTDIGESNNLIQIITGPNMAGKSTYMRQMAIIIILAQMGSFVPCEKASICICDKVFTRIGASDNISKGESTFMLEMNEVSNILKNSTDKSFIILDEVGRGTSSDDGLSIAMSLVDYLSKKKKAKTVFATHFHELTVLENKLDNVINLKIDILEENDSLVFLRKISRGKSDRSYGIEVARMSGLPLDLIENAKVFMNKLDESDEIFKDNNKIIKSSIDDLNKIKIDELKNKVNLININELTPLEAINILNKLIDNIKEI</sequence>
<comment type="similarity">
    <text evidence="1 9 10">Belongs to the DNA mismatch repair MutS family.</text>
</comment>
<dbReference type="Pfam" id="PF05190">
    <property type="entry name" value="MutS_IV"/>
    <property type="match status" value="1"/>
</dbReference>
<evidence type="ECO:0000256" key="9">
    <source>
        <dbReference type="HAMAP-Rule" id="MF_00096"/>
    </source>
</evidence>
<dbReference type="HAMAP" id="MF_00096">
    <property type="entry name" value="MutS"/>
    <property type="match status" value="1"/>
</dbReference>
<dbReference type="Gene3D" id="3.40.50.300">
    <property type="entry name" value="P-loop containing nucleotide triphosphate hydrolases"/>
    <property type="match status" value="1"/>
</dbReference>
<dbReference type="InterPro" id="IPR016151">
    <property type="entry name" value="DNA_mismatch_repair_MutS_N"/>
</dbReference>
<dbReference type="InterPro" id="IPR000432">
    <property type="entry name" value="DNA_mismatch_repair_MutS_C"/>
</dbReference>
<dbReference type="Pfam" id="PF00488">
    <property type="entry name" value="MutS_V"/>
    <property type="match status" value="1"/>
</dbReference>
<dbReference type="InterPro" id="IPR007695">
    <property type="entry name" value="DNA_mismatch_repair_MutS-lik_N"/>
</dbReference>
<evidence type="ECO:0000256" key="6">
    <source>
        <dbReference type="ARBA" id="ARBA00023125"/>
    </source>
</evidence>
<evidence type="ECO:0000256" key="1">
    <source>
        <dbReference type="ARBA" id="ARBA00006271"/>
    </source>
</evidence>
<keyword evidence="6 9" id="KW-0238">DNA-binding</keyword>
<gene>
    <name evidence="9 13" type="primary">mutS</name>
    <name evidence="13" type="ORF">AVLFYP127_01024</name>
</gene>
<dbReference type="SUPFAM" id="SSF48334">
    <property type="entry name" value="DNA repair protein MutS, domain III"/>
    <property type="match status" value="1"/>
</dbReference>
<name>A0A6N2U7T4_9FIRM</name>
<dbReference type="InterPro" id="IPR017261">
    <property type="entry name" value="DNA_mismatch_repair_MutS/MSH"/>
</dbReference>
<evidence type="ECO:0000256" key="11">
    <source>
        <dbReference type="SAM" id="Coils"/>
    </source>
</evidence>
<keyword evidence="7 9" id="KW-0234">DNA repair</keyword>
<dbReference type="InterPro" id="IPR007861">
    <property type="entry name" value="DNA_mismatch_repair_MutS_clamp"/>
</dbReference>
<dbReference type="InterPro" id="IPR045076">
    <property type="entry name" value="MutS"/>
</dbReference>
<evidence type="ECO:0000256" key="10">
    <source>
        <dbReference type="RuleBase" id="RU003756"/>
    </source>
</evidence>
<evidence type="ECO:0000256" key="8">
    <source>
        <dbReference type="ARBA" id="ARBA00024647"/>
    </source>
</evidence>
<feature type="coiled-coil region" evidence="11">
    <location>
        <begin position="437"/>
        <end position="464"/>
    </location>
</feature>
<dbReference type="InterPro" id="IPR007860">
    <property type="entry name" value="DNA_mmatch_repair_MutS_con_dom"/>
</dbReference>
<dbReference type="NCBIfam" id="TIGR01070">
    <property type="entry name" value="mutS1"/>
    <property type="match status" value="1"/>
</dbReference>
<evidence type="ECO:0000256" key="2">
    <source>
        <dbReference type="ARBA" id="ARBA00021982"/>
    </source>
</evidence>
<dbReference type="SMART" id="SM00533">
    <property type="entry name" value="MUTSd"/>
    <property type="match status" value="1"/>
</dbReference>
<comment type="function">
    <text evidence="8 9">This protein is involved in the repair of mismatches in DNA. It is possible that it carries out the mismatch recognition step. This protein has a weak ATPase activity.</text>
</comment>
<dbReference type="EMBL" id="CACRSW010000029">
    <property type="protein sequence ID" value="VYT14644.1"/>
    <property type="molecule type" value="Genomic_DNA"/>
</dbReference>
<dbReference type="PANTHER" id="PTHR11361:SF34">
    <property type="entry name" value="DNA MISMATCH REPAIR PROTEIN MSH1, MITOCHONDRIAL"/>
    <property type="match status" value="1"/>
</dbReference>
<dbReference type="GO" id="GO:0005524">
    <property type="term" value="F:ATP binding"/>
    <property type="evidence" value="ECO:0007669"/>
    <property type="project" value="UniProtKB-UniRule"/>
</dbReference>
<evidence type="ECO:0000256" key="3">
    <source>
        <dbReference type="ARBA" id="ARBA00022741"/>
    </source>
</evidence>
<dbReference type="PIRSF" id="PIRSF037677">
    <property type="entry name" value="DNA_mis_repair_Msh6"/>
    <property type="match status" value="1"/>
</dbReference>
<dbReference type="SMART" id="SM00534">
    <property type="entry name" value="MUTSac"/>
    <property type="match status" value="1"/>
</dbReference>
<dbReference type="Pfam" id="PF05188">
    <property type="entry name" value="MutS_II"/>
    <property type="match status" value="1"/>
</dbReference>
<dbReference type="PANTHER" id="PTHR11361">
    <property type="entry name" value="DNA MISMATCH REPAIR PROTEIN MUTS FAMILY MEMBER"/>
    <property type="match status" value="1"/>
</dbReference>
<evidence type="ECO:0000256" key="7">
    <source>
        <dbReference type="ARBA" id="ARBA00023204"/>
    </source>
</evidence>
<evidence type="ECO:0000256" key="5">
    <source>
        <dbReference type="ARBA" id="ARBA00022840"/>
    </source>
</evidence>
<dbReference type="GO" id="GO:0030983">
    <property type="term" value="F:mismatched DNA binding"/>
    <property type="evidence" value="ECO:0007669"/>
    <property type="project" value="InterPro"/>
</dbReference>
<evidence type="ECO:0000313" key="13">
    <source>
        <dbReference type="EMBL" id="VYT14644.1"/>
    </source>
</evidence>
<keyword evidence="3 9" id="KW-0547">Nucleotide-binding</keyword>
<dbReference type="InterPro" id="IPR027417">
    <property type="entry name" value="P-loop_NTPase"/>
</dbReference>
<dbReference type="PROSITE" id="PS00486">
    <property type="entry name" value="DNA_MISMATCH_REPAIR_2"/>
    <property type="match status" value="1"/>
</dbReference>
<dbReference type="FunFam" id="3.40.1170.10:FF:000001">
    <property type="entry name" value="DNA mismatch repair protein MutS"/>
    <property type="match status" value="1"/>
</dbReference>
<dbReference type="InterPro" id="IPR007696">
    <property type="entry name" value="DNA_mismatch_repair_MutS_core"/>
</dbReference>
<proteinExistence type="inferred from homology"/>
<keyword evidence="4 9" id="KW-0227">DNA damage</keyword>
<dbReference type="Pfam" id="PF01624">
    <property type="entry name" value="MutS_I"/>
    <property type="match status" value="1"/>
</dbReference>
<feature type="domain" description="DNA mismatch repair proteins mutS family" evidence="12">
    <location>
        <begin position="701"/>
        <end position="717"/>
    </location>
</feature>
<dbReference type="Gene3D" id="3.40.1170.10">
    <property type="entry name" value="DNA repair protein MutS, domain I"/>
    <property type="match status" value="1"/>
</dbReference>
<feature type="binding site" evidence="9">
    <location>
        <begin position="627"/>
        <end position="634"/>
    </location>
    <ligand>
        <name>ATP</name>
        <dbReference type="ChEBI" id="CHEBI:30616"/>
    </ligand>
</feature>
<dbReference type="GO" id="GO:0005829">
    <property type="term" value="C:cytosol"/>
    <property type="evidence" value="ECO:0007669"/>
    <property type="project" value="TreeGrafter"/>
</dbReference>
<dbReference type="InterPro" id="IPR036678">
    <property type="entry name" value="MutS_con_dom_sf"/>
</dbReference>
<dbReference type="FunFam" id="3.40.50.300:FF:000870">
    <property type="entry name" value="MutS protein homolog 4"/>
    <property type="match status" value="1"/>
</dbReference>
<dbReference type="SUPFAM" id="SSF55271">
    <property type="entry name" value="DNA repair protein MutS, domain I"/>
    <property type="match status" value="1"/>
</dbReference>
<dbReference type="Gene3D" id="1.10.1420.10">
    <property type="match status" value="2"/>
</dbReference>
<keyword evidence="5 9" id="KW-0067">ATP-binding</keyword>
<organism evidence="13">
    <name type="scientific">Anaerococcus vaginalis</name>
    <dbReference type="NCBI Taxonomy" id="33037"/>
    <lineage>
        <taxon>Bacteria</taxon>
        <taxon>Bacillati</taxon>
        <taxon>Bacillota</taxon>
        <taxon>Tissierellia</taxon>
        <taxon>Tissierellales</taxon>
        <taxon>Peptoniphilaceae</taxon>
        <taxon>Anaerococcus</taxon>
    </lineage>
</organism>
<evidence type="ECO:0000259" key="12">
    <source>
        <dbReference type="PROSITE" id="PS00486"/>
    </source>
</evidence>
<dbReference type="AlphaFoldDB" id="A0A6N2U7T4"/>
<protein>
    <recommendedName>
        <fullName evidence="2 9">DNA mismatch repair protein MutS</fullName>
    </recommendedName>
</protein>
<dbReference type="InterPro" id="IPR005748">
    <property type="entry name" value="DNA_mismatch_repair_MutS"/>
</dbReference>
<dbReference type="InterPro" id="IPR036187">
    <property type="entry name" value="DNA_mismatch_repair_MutS_sf"/>
</dbReference>
<evidence type="ECO:0000256" key="4">
    <source>
        <dbReference type="ARBA" id="ARBA00022763"/>
    </source>
</evidence>
<dbReference type="RefSeq" id="WP_156329412.1">
    <property type="nucleotide sequence ID" value="NZ_CACRSW010000029.1"/>
</dbReference>
<dbReference type="Pfam" id="PF05192">
    <property type="entry name" value="MutS_III"/>
    <property type="match status" value="1"/>
</dbReference>
<dbReference type="GO" id="GO:0006298">
    <property type="term" value="P:mismatch repair"/>
    <property type="evidence" value="ECO:0007669"/>
    <property type="project" value="UniProtKB-UniRule"/>
</dbReference>
<dbReference type="SUPFAM" id="SSF52540">
    <property type="entry name" value="P-loop containing nucleoside triphosphate hydrolases"/>
    <property type="match status" value="1"/>
</dbReference>